<dbReference type="RefSeq" id="WP_010901723.1">
    <property type="nucleotide sequence ID" value="NC_002578.1"/>
</dbReference>
<dbReference type="Proteomes" id="UP000001024">
    <property type="component" value="Chromosome"/>
</dbReference>
<feature type="transmembrane region" description="Helical" evidence="1">
    <location>
        <begin position="34"/>
        <end position="52"/>
    </location>
</feature>
<feature type="transmembrane region" description="Helical" evidence="1">
    <location>
        <begin position="58"/>
        <end position="77"/>
    </location>
</feature>
<keyword evidence="1" id="KW-1133">Transmembrane helix</keyword>
<dbReference type="PaxDb" id="273075-Ta1317"/>
<proteinExistence type="predicted"/>
<protein>
    <submittedName>
        <fullName evidence="2">Hypothetical membrane protein</fullName>
    </submittedName>
</protein>
<keyword evidence="1" id="KW-0812">Transmembrane</keyword>
<dbReference type="InParanoid" id="Q9HIM2"/>
<dbReference type="eggNOG" id="arCOG05382">
    <property type="taxonomic scope" value="Archaea"/>
</dbReference>
<reference evidence="2 3" key="1">
    <citation type="journal article" date="2000" name="Nature">
        <title>The genome sequence of the thermoacidophilic scavenger Thermoplasma acidophilum.</title>
        <authorList>
            <person name="Ruepp A."/>
            <person name="Graml W."/>
            <person name="Santos-Martinez M.L."/>
            <person name="Koretke K.K."/>
            <person name="Volker C."/>
            <person name="Mewes H.W."/>
            <person name="Frishman D."/>
            <person name="Stocker S."/>
            <person name="Lupas A.N."/>
            <person name="Baumeister W."/>
        </authorList>
    </citation>
    <scope>NUCLEOTIDE SEQUENCE [LARGE SCALE GENOMIC DNA]</scope>
    <source>
        <strain evidence="3">ATCC 25905 / DSM 1728 / JCM 9062 / NBRC 15155 / AMRC-C165</strain>
    </source>
</reference>
<name>Q9HIM2_THEAC</name>
<evidence type="ECO:0000313" key="3">
    <source>
        <dbReference type="Proteomes" id="UP000001024"/>
    </source>
</evidence>
<accession>Q9HIM2</accession>
<organism evidence="2 3">
    <name type="scientific">Thermoplasma acidophilum (strain ATCC 25905 / DSM 1728 / JCM 9062 / NBRC 15155 / AMRC-C165)</name>
    <dbReference type="NCBI Taxonomy" id="273075"/>
    <lineage>
        <taxon>Archaea</taxon>
        <taxon>Methanobacteriati</taxon>
        <taxon>Thermoplasmatota</taxon>
        <taxon>Thermoplasmata</taxon>
        <taxon>Thermoplasmatales</taxon>
        <taxon>Thermoplasmataceae</taxon>
        <taxon>Thermoplasma</taxon>
    </lineage>
</organism>
<keyword evidence="1" id="KW-0472">Membrane</keyword>
<evidence type="ECO:0000313" key="2">
    <source>
        <dbReference type="EMBL" id="CAC12438.1"/>
    </source>
</evidence>
<dbReference type="OrthoDB" id="57530at2157"/>
<keyword evidence="3" id="KW-1185">Reference proteome</keyword>
<dbReference type="EMBL" id="AL445067">
    <property type="protein sequence ID" value="CAC12438.1"/>
    <property type="molecule type" value="Genomic_DNA"/>
</dbReference>
<dbReference type="AlphaFoldDB" id="Q9HIM2"/>
<sequence length="161" mass="18196">MISPEAGVILIIIALIVIRSSIRAFHGRRYSRARLIRLPILYLILSVALLLVDFPRTPIYYSVMLLIPAGYAMGTRFGTQASFFYRSNVLYFKRSPVIFIIWMCSFLARISLEFFVPASPMINLIIDAVLSFTAGMILGESVYLLSSRKDVMESNSDNSEI</sequence>
<dbReference type="EnsemblBacteria" id="CAC12438">
    <property type="protein sequence ID" value="CAC12438"/>
    <property type="gene ID" value="CAC12438"/>
</dbReference>
<evidence type="ECO:0000256" key="1">
    <source>
        <dbReference type="SAM" id="Phobius"/>
    </source>
</evidence>
<feature type="transmembrane region" description="Helical" evidence="1">
    <location>
        <begin position="97"/>
        <end position="116"/>
    </location>
</feature>
<feature type="transmembrane region" description="Helical" evidence="1">
    <location>
        <begin position="122"/>
        <end position="145"/>
    </location>
</feature>
<dbReference type="HOGENOM" id="CLU_1507465_0_0_2"/>
<gene>
    <name evidence="2" type="ordered locus">Ta1317</name>
</gene>
<feature type="transmembrane region" description="Helical" evidence="1">
    <location>
        <begin position="6"/>
        <end position="22"/>
    </location>
</feature>
<dbReference type="KEGG" id="tac:Ta1317"/>